<sequence length="125" mass="13660">MKSKGLIFIFITIIVLLVGCSSVKIGWVGTNVPGHIKAKFKSFTGEESGGFIAKKGQKVVLEYEINISEGGFSISVQGPDDNKVFSESKGKGKEEITIEKDGMYKVIVKGNKAEGNFDIKWEVKK</sequence>
<evidence type="ECO:0000313" key="1">
    <source>
        <dbReference type="EMBL" id="RKD30528.1"/>
    </source>
</evidence>
<gene>
    <name evidence="1" type="ORF">BET03_04100</name>
</gene>
<organism evidence="1 2">
    <name type="scientific">Thermohalobacter berrensis</name>
    <dbReference type="NCBI Taxonomy" id="99594"/>
    <lineage>
        <taxon>Bacteria</taxon>
        <taxon>Bacillati</taxon>
        <taxon>Bacillota</taxon>
        <taxon>Tissierellia</taxon>
        <taxon>Tissierellales</taxon>
        <taxon>Thermohalobacteraceae</taxon>
        <taxon>Thermohalobacter</taxon>
    </lineage>
</organism>
<name>A0A419SZE7_9FIRM</name>
<proteinExistence type="predicted"/>
<accession>A0A419SZE7</accession>
<dbReference type="RefSeq" id="WP_120169962.1">
    <property type="nucleotide sequence ID" value="NZ_MCIB01000034.1"/>
</dbReference>
<protein>
    <recommendedName>
        <fullName evidence="3">GOLD domain-containing protein</fullName>
    </recommendedName>
</protein>
<dbReference type="PROSITE" id="PS51257">
    <property type="entry name" value="PROKAR_LIPOPROTEIN"/>
    <property type="match status" value="1"/>
</dbReference>
<evidence type="ECO:0000313" key="2">
    <source>
        <dbReference type="Proteomes" id="UP000284177"/>
    </source>
</evidence>
<dbReference type="OrthoDB" id="1902494at2"/>
<reference evidence="1 2" key="1">
    <citation type="submission" date="2016-08" db="EMBL/GenBank/DDBJ databases">
        <title>Novel Firmicutes and Novel Genomes.</title>
        <authorList>
            <person name="Poppleton D.I."/>
            <person name="Gribaldo S."/>
        </authorList>
    </citation>
    <scope>NUCLEOTIDE SEQUENCE [LARGE SCALE GENOMIC DNA]</scope>
    <source>
        <strain evidence="1 2">CTT3</strain>
    </source>
</reference>
<keyword evidence="2" id="KW-1185">Reference proteome</keyword>
<dbReference type="AlphaFoldDB" id="A0A419SZE7"/>
<dbReference type="EMBL" id="MCIB01000034">
    <property type="protein sequence ID" value="RKD30528.1"/>
    <property type="molecule type" value="Genomic_DNA"/>
</dbReference>
<comment type="caution">
    <text evidence="1">The sequence shown here is derived from an EMBL/GenBank/DDBJ whole genome shotgun (WGS) entry which is preliminary data.</text>
</comment>
<evidence type="ECO:0008006" key="3">
    <source>
        <dbReference type="Google" id="ProtNLM"/>
    </source>
</evidence>
<dbReference type="Proteomes" id="UP000284177">
    <property type="component" value="Unassembled WGS sequence"/>
</dbReference>